<evidence type="ECO:0000256" key="1">
    <source>
        <dbReference type="ARBA" id="ARBA00006479"/>
    </source>
</evidence>
<evidence type="ECO:0000313" key="2">
    <source>
        <dbReference type="EMBL" id="AVF27998.1"/>
    </source>
</evidence>
<dbReference type="PANTHER" id="PTHR18964">
    <property type="entry name" value="ROK (REPRESSOR, ORF, KINASE) FAMILY"/>
    <property type="match status" value="1"/>
</dbReference>
<comment type="similarity">
    <text evidence="1">Belongs to the ROK (NagC/XylR) family.</text>
</comment>
<dbReference type="SUPFAM" id="SSF53067">
    <property type="entry name" value="Actin-like ATPase domain"/>
    <property type="match status" value="1"/>
</dbReference>
<reference evidence="3" key="1">
    <citation type="submission" date="2017-02" db="EMBL/GenBank/DDBJ databases">
        <title>Delineation of Paenibacillus larvae strains originating from foulbrood outbreaks.</title>
        <authorList>
            <person name="Beims H."/>
            <person name="Bunk B."/>
            <person name="Sproeer C."/>
            <person name="Mohr K.I."/>
            <person name="Pradella S."/>
            <person name="Guenther G."/>
            <person name="Rohde M."/>
            <person name="von der Ohe W."/>
            <person name="Steinert M."/>
        </authorList>
    </citation>
    <scope>NUCLEOTIDE SEQUENCE [LARGE SCALE GENOMIC DNA]</scope>
    <source>
        <strain evidence="3">Eric_III</strain>
    </source>
</reference>
<dbReference type="PANTHER" id="PTHR18964:SF149">
    <property type="entry name" value="BIFUNCTIONAL UDP-N-ACETYLGLUCOSAMINE 2-EPIMERASE_N-ACETYLMANNOSAMINE KINASE"/>
    <property type="match status" value="1"/>
</dbReference>
<evidence type="ECO:0000313" key="3">
    <source>
        <dbReference type="Proteomes" id="UP000239833"/>
    </source>
</evidence>
<protein>
    <submittedName>
        <fullName evidence="2">Transcriptional regulator</fullName>
    </submittedName>
</protein>
<dbReference type="Proteomes" id="UP000239833">
    <property type="component" value="Chromosome"/>
</dbReference>
<proteinExistence type="inferred from homology"/>
<dbReference type="GeneID" id="64220235"/>
<organism evidence="2 3">
    <name type="scientific">Paenibacillus larvae subsp. larvae</name>
    <dbReference type="NCBI Taxonomy" id="147375"/>
    <lineage>
        <taxon>Bacteria</taxon>
        <taxon>Bacillati</taxon>
        <taxon>Bacillota</taxon>
        <taxon>Bacilli</taxon>
        <taxon>Bacillales</taxon>
        <taxon>Paenibacillaceae</taxon>
        <taxon>Paenibacillus</taxon>
    </lineage>
</organism>
<dbReference type="InterPro" id="IPR043129">
    <property type="entry name" value="ATPase_NBD"/>
</dbReference>
<dbReference type="Gene3D" id="3.30.420.40">
    <property type="match status" value="2"/>
</dbReference>
<accession>A0A2L1UHU8</accession>
<dbReference type="InterPro" id="IPR000600">
    <property type="entry name" value="ROK"/>
</dbReference>
<gene>
    <name evidence="2" type="ORF">ERICIII_03894</name>
</gene>
<dbReference type="AlphaFoldDB" id="A0A2L1UHU8"/>
<dbReference type="EMBL" id="CP019655">
    <property type="protein sequence ID" value="AVF27998.1"/>
    <property type="molecule type" value="Genomic_DNA"/>
</dbReference>
<name>A0A2L1UHU8_9BACL</name>
<dbReference type="Pfam" id="PF00480">
    <property type="entry name" value="ROK"/>
    <property type="match status" value="1"/>
</dbReference>
<dbReference type="CDD" id="cd24068">
    <property type="entry name" value="ASKHA_NBD_ROK_FnNanK-like"/>
    <property type="match status" value="1"/>
</dbReference>
<dbReference type="RefSeq" id="WP_079940427.1">
    <property type="nucleotide sequence ID" value="NZ_CP019655.1"/>
</dbReference>
<sequence length="301" mass="32265">MAKVIGIDIGGTSLKGVVTNSEGHIFAEHKRATDAAKGRDVILQHLGELIQVLLDAEQQVEAIGIGTAGRVNLYTGEVVFATDNLPGWQGTNLVAWVTREHSLPVAVDNDGNTALIGETWLGAGRQMENVIMLTLGTGVGGANMWNGRLVRGTDWNGGEWGHVILYPEGLPCNCGKKGCIEQYLSGTALVRSARALTGKPYLDGAEWIQDVRGGNPDAVYAMEQYITHLLLVLENIHMGLNPEAVILGGGVLDSSDYWWPDLQREMEQRGLHITVKPAELGNRAGALGAAKLALDLVSYHG</sequence>